<dbReference type="Pfam" id="PF04879">
    <property type="entry name" value="Molybdop_Fe4S4"/>
    <property type="match status" value="1"/>
</dbReference>
<dbReference type="Pfam" id="PF00384">
    <property type="entry name" value="Molybdopterin"/>
    <property type="match status" value="1"/>
</dbReference>
<dbReference type="PANTHER" id="PTHR43742:SF2">
    <property type="entry name" value="ASSIMILATORY NITRATE REDUCTASE CATALYTIC SUBUNIT"/>
    <property type="match status" value="1"/>
</dbReference>
<feature type="non-terminal residue" evidence="5">
    <location>
        <position position="602"/>
    </location>
</feature>
<dbReference type="AlphaFoldDB" id="A0A0F9FNM2"/>
<proteinExistence type="predicted"/>
<feature type="domain" description="4Fe-4S Mo/W bis-MGD-type" evidence="4">
    <location>
        <begin position="1"/>
        <end position="48"/>
    </location>
</feature>
<organism evidence="5">
    <name type="scientific">marine sediment metagenome</name>
    <dbReference type="NCBI Taxonomy" id="412755"/>
    <lineage>
        <taxon>unclassified sequences</taxon>
        <taxon>metagenomes</taxon>
        <taxon>ecological metagenomes</taxon>
    </lineage>
</organism>
<keyword evidence="2" id="KW-0408">Iron</keyword>
<reference evidence="5" key="1">
    <citation type="journal article" date="2015" name="Nature">
        <title>Complex archaea that bridge the gap between prokaryotes and eukaryotes.</title>
        <authorList>
            <person name="Spang A."/>
            <person name="Saw J.H."/>
            <person name="Jorgensen S.L."/>
            <person name="Zaremba-Niedzwiedzka K."/>
            <person name="Martijn J."/>
            <person name="Lind A.E."/>
            <person name="van Eijk R."/>
            <person name="Schleper C."/>
            <person name="Guy L."/>
            <person name="Ettema T.J."/>
        </authorList>
    </citation>
    <scope>NUCLEOTIDE SEQUENCE</scope>
</reference>
<dbReference type="PANTHER" id="PTHR43742">
    <property type="entry name" value="TRIMETHYLAMINE-N-OXIDE REDUCTASE"/>
    <property type="match status" value="1"/>
</dbReference>
<dbReference type="GO" id="GO:0016491">
    <property type="term" value="F:oxidoreductase activity"/>
    <property type="evidence" value="ECO:0007669"/>
    <property type="project" value="InterPro"/>
</dbReference>
<dbReference type="SUPFAM" id="SSF53706">
    <property type="entry name" value="Formate dehydrogenase/DMSO reductase, domains 1-3"/>
    <property type="match status" value="1"/>
</dbReference>
<name>A0A0F9FNM2_9ZZZZ</name>
<evidence type="ECO:0000256" key="3">
    <source>
        <dbReference type="ARBA" id="ARBA00023014"/>
    </source>
</evidence>
<dbReference type="PROSITE" id="PS51669">
    <property type="entry name" value="4FE4S_MOW_BIS_MGD"/>
    <property type="match status" value="1"/>
</dbReference>
<evidence type="ECO:0000256" key="1">
    <source>
        <dbReference type="ARBA" id="ARBA00022723"/>
    </source>
</evidence>
<dbReference type="EMBL" id="LAZR01022964">
    <property type="protein sequence ID" value="KKL80081.1"/>
    <property type="molecule type" value="Genomic_DNA"/>
</dbReference>
<dbReference type="Gene3D" id="3.40.50.740">
    <property type="match status" value="1"/>
</dbReference>
<dbReference type="Gene3D" id="3.40.228.10">
    <property type="entry name" value="Dimethylsulfoxide Reductase, domain 2"/>
    <property type="match status" value="1"/>
</dbReference>
<dbReference type="GO" id="GO:0051536">
    <property type="term" value="F:iron-sulfur cluster binding"/>
    <property type="evidence" value="ECO:0007669"/>
    <property type="project" value="UniProtKB-KW"/>
</dbReference>
<sequence length="602" mass="67153">MCGNSCGIQVMVEDDHIVKVRPDKRSPFSRGYVCNKAQAVGSYQHHNQRVLSPLKRGADGSFEAIDWDAATGEIGKKLRKILDEHGGRSIALIGGGGQANHLDFPYAVSFLRALGSRYHYNALGQEYTQKYWINGHMFGSEGLDFHADENRCDVLLIIGTNPWISHGMQRARLVVREISNDPNRKLIVVDPRRHETAKKADVYLRIRPGTDIYFFLALINVIVKERLCDEDYVAKHTTDWDEVKWVADLVTPEKAAPLCDLEAEQIRDVARTFAKAKRAATHIDLGIYHNIYMMENVYLERILLAITGNIGVPGGVVFPEGFVSAVLPEGREETWKTRIAGIPQIRGFFPPSALPEEILAPGEDRIRAVIVEGSNPLRSYADSKKFEEAFKALDLLVVIEPAMTEAARLAHYVLPAKTGYEKFEASLFPKGFPEIYFHLRHPVCKGPELAKQECEIFSMILQKAGVDVSGLLPFSLLKQAQASDEPPVLSLVRGACMFFAAKHRDALKQNGIITGEGDAASELFQAILDHPEAVHLCDTLDDNNLDCLKTADGKIHLAVPMVLEMLKELAIPEEVDTTDHEDFPFVLQTGERTNYTANTIQR</sequence>
<evidence type="ECO:0000259" key="4">
    <source>
        <dbReference type="PROSITE" id="PS51669"/>
    </source>
</evidence>
<gene>
    <name evidence="5" type="ORF">LCGC14_2008380</name>
</gene>
<dbReference type="InterPro" id="IPR006963">
    <property type="entry name" value="Mopterin_OxRdtase_4Fe-4S_dom"/>
</dbReference>
<dbReference type="Gene3D" id="2.20.25.90">
    <property type="entry name" value="ADC-like domains"/>
    <property type="match status" value="1"/>
</dbReference>
<dbReference type="InterPro" id="IPR006656">
    <property type="entry name" value="Mopterin_OxRdtase"/>
</dbReference>
<keyword evidence="3" id="KW-0411">Iron-sulfur</keyword>
<keyword evidence="1" id="KW-0479">Metal-binding</keyword>
<comment type="caution">
    <text evidence="5">The sequence shown here is derived from an EMBL/GenBank/DDBJ whole genome shotgun (WGS) entry which is preliminary data.</text>
</comment>
<evidence type="ECO:0000256" key="2">
    <source>
        <dbReference type="ARBA" id="ARBA00023004"/>
    </source>
</evidence>
<evidence type="ECO:0000313" key="5">
    <source>
        <dbReference type="EMBL" id="KKL80081.1"/>
    </source>
</evidence>
<accession>A0A0F9FNM2</accession>
<dbReference type="GO" id="GO:0046872">
    <property type="term" value="F:metal ion binding"/>
    <property type="evidence" value="ECO:0007669"/>
    <property type="project" value="UniProtKB-KW"/>
</dbReference>
<dbReference type="SMART" id="SM00926">
    <property type="entry name" value="Molybdop_Fe4S4"/>
    <property type="match status" value="1"/>
</dbReference>
<dbReference type="InterPro" id="IPR050612">
    <property type="entry name" value="Prok_Mopterin_Oxidored"/>
</dbReference>
<protein>
    <recommendedName>
        <fullName evidence="4">4Fe-4S Mo/W bis-MGD-type domain-containing protein</fullName>
    </recommendedName>
</protein>